<dbReference type="InterPro" id="IPR003781">
    <property type="entry name" value="CoA-bd"/>
</dbReference>
<dbReference type="SUPFAM" id="SSF51735">
    <property type="entry name" value="NAD(P)-binding Rossmann-fold domains"/>
    <property type="match status" value="1"/>
</dbReference>
<dbReference type="AlphaFoldDB" id="A0A1X6YVA6"/>
<evidence type="ECO:0000313" key="2">
    <source>
        <dbReference type="EMBL" id="SLN30561.1"/>
    </source>
</evidence>
<proteinExistence type="predicted"/>
<gene>
    <name evidence="2" type="ORF">PSM7751_01308</name>
</gene>
<dbReference type="PANTHER" id="PTHR33303">
    <property type="entry name" value="CYTOPLASMIC PROTEIN-RELATED"/>
    <property type="match status" value="1"/>
</dbReference>
<dbReference type="RefSeq" id="WP_085887177.1">
    <property type="nucleotide sequence ID" value="NZ_FWFN01000002.1"/>
</dbReference>
<dbReference type="Gene3D" id="3.40.50.720">
    <property type="entry name" value="NAD(P)-binding Rossmann-like Domain"/>
    <property type="match status" value="1"/>
</dbReference>
<keyword evidence="3" id="KW-1185">Reference proteome</keyword>
<reference evidence="2 3" key="1">
    <citation type="submission" date="2017-03" db="EMBL/GenBank/DDBJ databases">
        <authorList>
            <person name="Afonso C.L."/>
            <person name="Miller P.J."/>
            <person name="Scott M.A."/>
            <person name="Spackman E."/>
            <person name="Goraichik I."/>
            <person name="Dimitrov K.M."/>
            <person name="Suarez D.L."/>
            <person name="Swayne D.E."/>
        </authorList>
    </citation>
    <scope>NUCLEOTIDE SEQUENCE [LARGE SCALE GENOMIC DNA]</scope>
    <source>
        <strain evidence="2 3">CECT 7751</strain>
    </source>
</reference>
<organism evidence="2 3">
    <name type="scientific">Pseudooceanicola marinus</name>
    <dbReference type="NCBI Taxonomy" id="396013"/>
    <lineage>
        <taxon>Bacteria</taxon>
        <taxon>Pseudomonadati</taxon>
        <taxon>Pseudomonadota</taxon>
        <taxon>Alphaproteobacteria</taxon>
        <taxon>Rhodobacterales</taxon>
        <taxon>Paracoccaceae</taxon>
        <taxon>Pseudooceanicola</taxon>
    </lineage>
</organism>
<accession>A0A1X6YVA6</accession>
<dbReference type="Pfam" id="PF13380">
    <property type="entry name" value="CoA_binding_2"/>
    <property type="match status" value="1"/>
</dbReference>
<sequence>MTIEDDAGLRRILTEQRVIAMVGASPDATRPSHGVGEMLTAKGYRVIPVHPGHAGETLFGERVRANLAEVGRDLGAAVEMVDIFRRSDAVPRVVEEALAGLPGLKTVWMQIGVISPEARDMAEARGVEVVMDRCPKIEIARLGL</sequence>
<feature type="domain" description="CoA-binding" evidence="1">
    <location>
        <begin position="12"/>
        <end position="113"/>
    </location>
</feature>
<dbReference type="EMBL" id="FWFN01000002">
    <property type="protein sequence ID" value="SLN30561.1"/>
    <property type="molecule type" value="Genomic_DNA"/>
</dbReference>
<protein>
    <recommendedName>
        <fullName evidence="1">CoA-binding domain-containing protein</fullName>
    </recommendedName>
</protein>
<name>A0A1X6YVA6_9RHOB</name>
<dbReference type="Proteomes" id="UP000193963">
    <property type="component" value="Unassembled WGS sequence"/>
</dbReference>
<dbReference type="PANTHER" id="PTHR33303:SF2">
    <property type="entry name" value="COA-BINDING DOMAIN-CONTAINING PROTEIN"/>
    <property type="match status" value="1"/>
</dbReference>
<dbReference type="SMART" id="SM00881">
    <property type="entry name" value="CoA_binding"/>
    <property type="match status" value="1"/>
</dbReference>
<evidence type="ECO:0000259" key="1">
    <source>
        <dbReference type="SMART" id="SM00881"/>
    </source>
</evidence>
<dbReference type="InterPro" id="IPR036291">
    <property type="entry name" value="NAD(P)-bd_dom_sf"/>
</dbReference>
<evidence type="ECO:0000313" key="3">
    <source>
        <dbReference type="Proteomes" id="UP000193963"/>
    </source>
</evidence>
<dbReference type="OrthoDB" id="9804695at2"/>